<dbReference type="InterPro" id="IPR004722">
    <property type="entry name" value="DHOase"/>
</dbReference>
<dbReference type="NCBIfam" id="TIGR00857">
    <property type="entry name" value="pyrC_multi"/>
    <property type="match status" value="1"/>
</dbReference>
<feature type="binding site" evidence="6">
    <location>
        <position position="153"/>
    </location>
    <ligand>
        <name>Zn(2+)</name>
        <dbReference type="ChEBI" id="CHEBI:29105"/>
        <label>2</label>
    </ligand>
</feature>
<feature type="active site" evidence="6">
    <location>
        <position position="308"/>
    </location>
</feature>
<feature type="domain" description="Dihydroorotase catalytic" evidence="7">
    <location>
        <begin position="53"/>
        <end position="236"/>
    </location>
</feature>
<reference evidence="8 9" key="1">
    <citation type="journal article" date="2019" name="Sci. Rep.">
        <title>Sulfobacillus thermotolerans: new insights into resistance and metabolic capacities of acidophilic chemolithotrophs.</title>
        <authorList>
            <person name="Panyushkina A.E."/>
            <person name="Babenko V.V."/>
            <person name="Nikitina A.S."/>
            <person name="Selezneva O.V."/>
            <person name="Tsaplina I.A."/>
            <person name="Letarova M.A."/>
            <person name="Kostryukova E.S."/>
            <person name="Letarov A.V."/>
        </authorList>
    </citation>
    <scope>NUCLEOTIDE SEQUENCE [LARGE SCALE GENOMIC DNA]</scope>
    <source>
        <strain evidence="8 9">Kr1</strain>
    </source>
</reference>
<feature type="binding site" evidence="6">
    <location>
        <position position="61"/>
    </location>
    <ligand>
        <name>Zn(2+)</name>
        <dbReference type="ChEBI" id="CHEBI:29105"/>
        <label>1</label>
    </ligand>
</feature>
<comment type="catalytic activity">
    <reaction evidence="6">
        <text>(S)-dihydroorotate + H2O = N-carbamoyl-L-aspartate + H(+)</text>
        <dbReference type="Rhea" id="RHEA:24296"/>
        <dbReference type="ChEBI" id="CHEBI:15377"/>
        <dbReference type="ChEBI" id="CHEBI:15378"/>
        <dbReference type="ChEBI" id="CHEBI:30864"/>
        <dbReference type="ChEBI" id="CHEBI:32814"/>
        <dbReference type="EC" id="3.5.2.3"/>
    </reaction>
</comment>
<evidence type="ECO:0000256" key="5">
    <source>
        <dbReference type="ARBA" id="ARBA00022975"/>
    </source>
</evidence>
<protein>
    <recommendedName>
        <fullName evidence="6">Dihydroorotase</fullName>
        <shortName evidence="6">DHOase</shortName>
        <ecNumber evidence="6">3.5.2.3</ecNumber>
    </recommendedName>
</protein>
<comment type="cofactor">
    <cofactor evidence="6">
        <name>Zn(2+)</name>
        <dbReference type="ChEBI" id="CHEBI:29105"/>
    </cofactor>
    <text evidence="6">Binds 2 Zn(2+) ions per subunit.</text>
</comment>
<dbReference type="InterPro" id="IPR050138">
    <property type="entry name" value="DHOase/Allantoinase_Hydrolase"/>
</dbReference>
<comment type="function">
    <text evidence="1 6">Catalyzes the reversible cyclization of carbamoyl aspartate to dihydroorotate.</text>
</comment>
<dbReference type="InterPro" id="IPR024403">
    <property type="entry name" value="DHOase_cat"/>
</dbReference>
<comment type="similarity">
    <text evidence="2 6">Belongs to the metallo-dependent hydrolases superfamily. DHOase family. Class I DHOase subfamily.</text>
</comment>
<dbReference type="PROSITE" id="PS00483">
    <property type="entry name" value="DIHYDROOROTASE_2"/>
    <property type="match status" value="1"/>
</dbReference>
<feature type="binding site" evidence="6">
    <location>
        <position position="63"/>
    </location>
    <ligand>
        <name>Zn(2+)</name>
        <dbReference type="ChEBI" id="CHEBI:29105"/>
        <label>1</label>
    </ligand>
</feature>
<keyword evidence="5 6" id="KW-0665">Pyrimidine biosynthesis</keyword>
<feature type="binding site" evidence="6">
    <location>
        <begin position="326"/>
        <end position="327"/>
    </location>
    <ligand>
        <name>substrate</name>
    </ligand>
</feature>
<dbReference type="EC" id="3.5.2.3" evidence="6"/>
<evidence type="ECO:0000259" key="7">
    <source>
        <dbReference type="Pfam" id="PF12890"/>
    </source>
</evidence>
<dbReference type="InterPro" id="IPR011059">
    <property type="entry name" value="Metal-dep_hydrolase_composite"/>
</dbReference>
<keyword evidence="3 6" id="KW-0479">Metal-binding</keyword>
<dbReference type="Gene3D" id="3.20.20.140">
    <property type="entry name" value="Metal-dependent hydrolases"/>
    <property type="match status" value="1"/>
</dbReference>
<dbReference type="SUPFAM" id="SSF51338">
    <property type="entry name" value="Composite domain of metallo-dependent hydrolases"/>
    <property type="match status" value="1"/>
</dbReference>
<proteinExistence type="inferred from homology"/>
<feature type="binding site" evidence="6">
    <location>
        <position position="233"/>
    </location>
    <ligand>
        <name>Zn(2+)</name>
        <dbReference type="ChEBI" id="CHEBI:29105"/>
        <label>2</label>
    </ligand>
</feature>
<dbReference type="CDD" id="cd01317">
    <property type="entry name" value="DHOase_IIa"/>
    <property type="match status" value="1"/>
</dbReference>
<keyword evidence="9" id="KW-1185">Reference proteome</keyword>
<dbReference type="Proteomes" id="UP000325292">
    <property type="component" value="Chromosome"/>
</dbReference>
<gene>
    <name evidence="6" type="primary">pyrC</name>
    <name evidence="8" type="ORF">BXT84_11120</name>
</gene>
<feature type="binding site" evidence="6">
    <location>
        <position position="281"/>
    </location>
    <ligand>
        <name>substrate</name>
    </ligand>
</feature>
<dbReference type="PROSITE" id="PS00482">
    <property type="entry name" value="DIHYDROOROTASE_1"/>
    <property type="match status" value="1"/>
</dbReference>
<sequence length="432" mass="46236">MSNTGTSWRIQGARVIDPFRGIDAVLDVTVRDGVFVEDHDPSLPVVDAKGLWLVPRLTDMHVHFRDPGLEYKEDLASGSRAAAAGGFTVVCTMPNTKPVVDIPSLVEWQKERAETLGLVRIWPIGAVTKGEEGKELAEMYQMAQAGAIGFSDDGHPVADSRIMRAALSYSATLNRPIIQHSEDPDLFAGGSMHEGAISQQLGLGGIPAEAESIMVWRDVELVQLTRGILHVAHVSAPGSLEAVRYAKNKGLAVTAEAAPHHLFLSDDAVREWQYSAVTKVNPPLRPAAMQEALIQAVTSGLIDVLASDHAPHHADEKAEPYDKAPFGISGLETFLGTVMTVFLGRGLLSPLDLFAKLTAMPHQVLRQSYAGISPGAAADLTLIDPGAVWTVDPAAFYSKGHNTPLAGATLTGRAVATMVGGRWTMREQEVLG</sequence>
<dbReference type="EMBL" id="CP019454">
    <property type="protein sequence ID" value="AUW94424.1"/>
    <property type="molecule type" value="Genomic_DNA"/>
</dbReference>
<feature type="binding site" evidence="6">
    <location>
        <position position="180"/>
    </location>
    <ligand>
        <name>Zn(2+)</name>
        <dbReference type="ChEBI" id="CHEBI:29105"/>
        <label>2</label>
    </ligand>
</feature>
<dbReference type="Gene3D" id="2.30.40.10">
    <property type="entry name" value="Urease, subunit C, domain 1"/>
    <property type="match status" value="1"/>
</dbReference>
<evidence type="ECO:0000256" key="2">
    <source>
        <dbReference type="ARBA" id="ARBA00010286"/>
    </source>
</evidence>
<comment type="pathway">
    <text evidence="6">Pyrimidine metabolism; UMP biosynthesis via de novo pathway; (S)-dihydroorotate from bicarbonate: step 3/3.</text>
</comment>
<feature type="binding site" evidence="6">
    <location>
        <position position="312"/>
    </location>
    <ligand>
        <name>substrate</name>
    </ligand>
</feature>
<dbReference type="Pfam" id="PF12890">
    <property type="entry name" value="DHOase"/>
    <property type="match status" value="1"/>
</dbReference>
<dbReference type="PANTHER" id="PTHR43668:SF2">
    <property type="entry name" value="ALLANTOINASE"/>
    <property type="match status" value="1"/>
</dbReference>
<feature type="binding site" evidence="6">
    <location>
        <position position="95"/>
    </location>
    <ligand>
        <name>substrate</name>
    </ligand>
</feature>
<dbReference type="HAMAP" id="MF_00220_B">
    <property type="entry name" value="PyrC_classI_B"/>
    <property type="match status" value="1"/>
</dbReference>
<dbReference type="InterPro" id="IPR032466">
    <property type="entry name" value="Metal_Hydrolase"/>
</dbReference>
<keyword evidence="6" id="KW-0862">Zinc</keyword>
<organism evidence="8 9">
    <name type="scientific">Sulfobacillus thermotolerans</name>
    <dbReference type="NCBI Taxonomy" id="338644"/>
    <lineage>
        <taxon>Bacteria</taxon>
        <taxon>Bacillati</taxon>
        <taxon>Bacillota</taxon>
        <taxon>Clostridia</taxon>
        <taxon>Eubacteriales</taxon>
        <taxon>Clostridiales Family XVII. Incertae Sedis</taxon>
        <taxon>Sulfobacillus</taxon>
    </lineage>
</organism>
<evidence type="ECO:0000256" key="3">
    <source>
        <dbReference type="ARBA" id="ARBA00022723"/>
    </source>
</evidence>
<evidence type="ECO:0000313" key="8">
    <source>
        <dbReference type="EMBL" id="AUW94424.1"/>
    </source>
</evidence>
<feature type="binding site" evidence="6">
    <location>
        <begin position="63"/>
        <end position="65"/>
    </location>
    <ligand>
        <name>substrate</name>
    </ligand>
</feature>
<dbReference type="PANTHER" id="PTHR43668">
    <property type="entry name" value="ALLANTOINASE"/>
    <property type="match status" value="1"/>
</dbReference>
<evidence type="ECO:0000256" key="4">
    <source>
        <dbReference type="ARBA" id="ARBA00022801"/>
    </source>
</evidence>
<accession>A0ABM6RSL5</accession>
<evidence type="ECO:0000256" key="1">
    <source>
        <dbReference type="ARBA" id="ARBA00002368"/>
    </source>
</evidence>
<feature type="binding site" evidence="6">
    <location>
        <position position="308"/>
    </location>
    <ligand>
        <name>Zn(2+)</name>
        <dbReference type="ChEBI" id="CHEBI:29105"/>
        <label>1</label>
    </ligand>
</feature>
<evidence type="ECO:0000313" key="9">
    <source>
        <dbReference type="Proteomes" id="UP000325292"/>
    </source>
</evidence>
<dbReference type="SUPFAM" id="SSF51556">
    <property type="entry name" value="Metallo-dependent hydrolases"/>
    <property type="match status" value="1"/>
</dbReference>
<dbReference type="InterPro" id="IPR002195">
    <property type="entry name" value="Dihydroorotase_CS"/>
</dbReference>
<keyword evidence="4 6" id="KW-0378">Hydrolase</keyword>
<evidence type="ECO:0000256" key="6">
    <source>
        <dbReference type="HAMAP-Rule" id="MF_00220"/>
    </source>
</evidence>
<name>A0ABM6RSL5_9FIRM</name>
<feature type="binding site" evidence="6">
    <location>
        <position position="153"/>
    </location>
    <ligand>
        <name>Zn(2+)</name>
        <dbReference type="ChEBI" id="CHEBI:29105"/>
        <label>1</label>
    </ligand>
</feature>